<dbReference type="Proteomes" id="UP000054997">
    <property type="component" value="Unassembled WGS sequence"/>
</dbReference>
<comment type="caution">
    <text evidence="2">The sequence shown here is derived from an EMBL/GenBank/DDBJ whole genome shotgun (WGS) entry which is preliminary data.</text>
</comment>
<feature type="transmembrane region" description="Helical" evidence="1">
    <location>
        <begin position="377"/>
        <end position="396"/>
    </location>
</feature>
<feature type="transmembrane region" description="Helical" evidence="1">
    <location>
        <begin position="278"/>
        <end position="297"/>
    </location>
</feature>
<proteinExistence type="predicted"/>
<keyword evidence="1" id="KW-1133">Transmembrane helix</keyword>
<accession>A0A0W0VNT9</accession>
<evidence type="ECO:0000313" key="3">
    <source>
        <dbReference type="Proteomes" id="UP000054997"/>
    </source>
</evidence>
<keyword evidence="1" id="KW-0812">Transmembrane</keyword>
<keyword evidence="1" id="KW-0472">Membrane</keyword>
<organism evidence="2 3">
    <name type="scientific">Legionella londiniensis</name>
    <dbReference type="NCBI Taxonomy" id="45068"/>
    <lineage>
        <taxon>Bacteria</taxon>
        <taxon>Pseudomonadati</taxon>
        <taxon>Pseudomonadota</taxon>
        <taxon>Gammaproteobacteria</taxon>
        <taxon>Legionellales</taxon>
        <taxon>Legionellaceae</taxon>
        <taxon>Legionella</taxon>
    </lineage>
</organism>
<dbReference type="OrthoDB" id="5652260at2"/>
<reference evidence="2 3" key="1">
    <citation type="submission" date="2015-11" db="EMBL/GenBank/DDBJ databases">
        <title>Genomic analysis of 38 Legionella species identifies large and diverse effector repertoires.</title>
        <authorList>
            <person name="Burstein D."/>
            <person name="Amaro F."/>
            <person name="Zusman T."/>
            <person name="Lifshitz Z."/>
            <person name="Cohen O."/>
            <person name="Gilbert J.A."/>
            <person name="Pupko T."/>
            <person name="Shuman H.A."/>
            <person name="Segal G."/>
        </authorList>
    </citation>
    <scope>NUCLEOTIDE SEQUENCE [LARGE SCALE GENOMIC DNA]</scope>
    <source>
        <strain evidence="2 3">ATCC 49505</strain>
    </source>
</reference>
<gene>
    <name evidence="2" type="ORF">Llon_0923</name>
</gene>
<dbReference type="PATRIC" id="fig|45068.5.peg.993"/>
<protein>
    <submittedName>
        <fullName evidence="2">Coiled-coil protein</fullName>
    </submittedName>
</protein>
<dbReference type="RefSeq" id="WP_058528918.1">
    <property type="nucleotide sequence ID" value="NZ_CAAAHZ010000002.1"/>
</dbReference>
<keyword evidence="3" id="KW-1185">Reference proteome</keyword>
<dbReference type="AlphaFoldDB" id="A0A0W0VNT9"/>
<name>A0A0W0VNT9_9GAMM</name>
<sequence>MPYAGYSDFLADKSRFFSEVKTKNGAEDYAKTHRYDFLLNNRHLIEQEFHDLFTSLNREQQKSKEFILYCYYCALLLKTFYDAYDKADKVKQYEAYCVELYEWLENEKLRHKVSESYWQRLQKNIEESLNDLISLPQHASNIRGMIGLMNITRLQIAFSRITIQQLLLTAQQLQWIDKLNDLLKIKLDVDKMVGVLNQGNGILNALSVGLFAARFLINGAMLLKHTVFASKKERETSGFSARFKAELSKRDLDSLSDLTWACVNLVTNYAGFFRIPAAAANGILIAFLVFDISILLIRQNRAEQAYLEKKAQYLAELSQLGEGQENQRKWIQAQLDELELNWQVTSSKFNFEIAAAALLMGSFSAAMLLSFPAALPVSFFFCVVAFAMYATSNEYAQYCKASLQYRNRELAGDDSKDVLGELHKARLNFALAMAKNTIMPLLIMGTFAVCWQAAVALTLLFIGYECIKGLLPPKELLFGKDKQEADESSTALLI</sequence>
<evidence type="ECO:0000313" key="2">
    <source>
        <dbReference type="EMBL" id="KTD21758.1"/>
    </source>
</evidence>
<feature type="transmembrane region" description="Helical" evidence="1">
    <location>
        <begin position="441"/>
        <end position="464"/>
    </location>
</feature>
<dbReference type="EMBL" id="LNYK01000014">
    <property type="protein sequence ID" value="KTD21758.1"/>
    <property type="molecule type" value="Genomic_DNA"/>
</dbReference>
<evidence type="ECO:0000256" key="1">
    <source>
        <dbReference type="SAM" id="Phobius"/>
    </source>
</evidence>
<dbReference type="STRING" id="45068.Llon_0923"/>